<keyword evidence="2" id="KW-0645">Protease</keyword>
<dbReference type="AlphaFoldDB" id="A0A3S2UKC0"/>
<dbReference type="PANTHER" id="PTHR43019">
    <property type="entry name" value="SERINE ENDOPROTEASE DEGS"/>
    <property type="match status" value="1"/>
</dbReference>
<evidence type="ECO:0000313" key="3">
    <source>
        <dbReference type="Proteomes" id="UP000288587"/>
    </source>
</evidence>
<dbReference type="InterPro" id="IPR043504">
    <property type="entry name" value="Peptidase_S1_PA_chymotrypsin"/>
</dbReference>
<proteinExistence type="predicted"/>
<keyword evidence="2" id="KW-0378">Hydrolase</keyword>
<evidence type="ECO:0000256" key="1">
    <source>
        <dbReference type="SAM" id="MobiDB-lite"/>
    </source>
</evidence>
<dbReference type="OrthoDB" id="212300at2"/>
<accession>A0A3S2UKC0</accession>
<dbReference type="EMBL" id="SACM01000001">
    <property type="protein sequence ID" value="RVT88149.1"/>
    <property type="molecule type" value="Genomic_DNA"/>
</dbReference>
<dbReference type="SUPFAM" id="SSF50494">
    <property type="entry name" value="Trypsin-like serine proteases"/>
    <property type="match status" value="1"/>
</dbReference>
<dbReference type="Proteomes" id="UP000288587">
    <property type="component" value="Unassembled WGS sequence"/>
</dbReference>
<dbReference type="GO" id="GO:0008233">
    <property type="term" value="F:peptidase activity"/>
    <property type="evidence" value="ECO:0007669"/>
    <property type="project" value="UniProtKB-KW"/>
</dbReference>
<organism evidence="2 3">
    <name type="scientific">Inhella crocodyli</name>
    <dbReference type="NCBI Taxonomy" id="2499851"/>
    <lineage>
        <taxon>Bacteria</taxon>
        <taxon>Pseudomonadati</taxon>
        <taxon>Pseudomonadota</taxon>
        <taxon>Betaproteobacteria</taxon>
        <taxon>Burkholderiales</taxon>
        <taxon>Sphaerotilaceae</taxon>
        <taxon>Inhella</taxon>
    </lineage>
</organism>
<comment type="caution">
    <text evidence="2">The sequence shown here is derived from an EMBL/GenBank/DDBJ whole genome shotgun (WGS) entry which is preliminary data.</text>
</comment>
<dbReference type="InterPro" id="IPR009003">
    <property type="entry name" value="Peptidase_S1_PA"/>
</dbReference>
<reference evidence="2 3" key="1">
    <citation type="submission" date="2019-01" db="EMBL/GenBank/DDBJ databases">
        <authorList>
            <person name="Chen W.-M."/>
        </authorList>
    </citation>
    <scope>NUCLEOTIDE SEQUENCE [LARGE SCALE GENOMIC DNA]</scope>
    <source>
        <strain evidence="2 3">CCP-18</strain>
    </source>
</reference>
<evidence type="ECO:0000313" key="2">
    <source>
        <dbReference type="EMBL" id="RVT88149.1"/>
    </source>
</evidence>
<gene>
    <name evidence="2" type="ORF">EOD73_03860</name>
</gene>
<sequence length="289" mass="30497">MPCGAAAWRPWKAASPPPKSMRIDRPASRRLSRRAALVGAGWCALSTLPLGAMGQSLPDLVARAKPSVVLVGTYRETDAPRFRFSGTGFVVGDGWTVVTNAHVLPDPSIPAEGRVVQVQAWRGERQWEARPARVLTVARERDLAVLRLEGGPALPALTLAEGPPPREGSELAFIGFPIGGALGFAHVTHRALLSSITGLVLPQSSGQGLSPRAVRALRDGPMDIFQLDATAYPGNSGGPVFDVASGQVVGVINMVLARGTRESALSQPTGITYALPVALLHPLLKDLPR</sequence>
<keyword evidence="3" id="KW-1185">Reference proteome</keyword>
<name>A0A3S2UKC0_9BURK</name>
<dbReference type="Gene3D" id="2.40.10.10">
    <property type="entry name" value="Trypsin-like serine proteases"/>
    <property type="match status" value="2"/>
</dbReference>
<feature type="region of interest" description="Disordered" evidence="1">
    <location>
        <begin position="1"/>
        <end position="27"/>
    </location>
</feature>
<dbReference type="GO" id="GO:0006508">
    <property type="term" value="P:proteolysis"/>
    <property type="evidence" value="ECO:0007669"/>
    <property type="project" value="UniProtKB-KW"/>
</dbReference>
<protein>
    <submittedName>
        <fullName evidence="2">Serine protease</fullName>
    </submittedName>
</protein>
<dbReference type="PANTHER" id="PTHR43019:SF23">
    <property type="entry name" value="PROTEASE DO-LIKE 5, CHLOROPLASTIC"/>
    <property type="match status" value="1"/>
</dbReference>
<dbReference type="Pfam" id="PF13365">
    <property type="entry name" value="Trypsin_2"/>
    <property type="match status" value="1"/>
</dbReference>